<evidence type="ECO:0008006" key="3">
    <source>
        <dbReference type="Google" id="ProtNLM"/>
    </source>
</evidence>
<dbReference type="Proteomes" id="UP001177898">
    <property type="component" value="Unassembled WGS sequence"/>
</dbReference>
<keyword evidence="2" id="KW-1185">Reference proteome</keyword>
<accession>A0ABU0VCU4</accession>
<organism evidence="1 2">
    <name type="scientific">Bacillus stercoris</name>
    <dbReference type="NCBI Taxonomy" id="2054641"/>
    <lineage>
        <taxon>Bacteria</taxon>
        <taxon>Bacillati</taxon>
        <taxon>Bacillota</taxon>
        <taxon>Bacilli</taxon>
        <taxon>Bacillales</taxon>
        <taxon>Bacillaceae</taxon>
        <taxon>Bacillus</taxon>
    </lineage>
</organism>
<evidence type="ECO:0000313" key="1">
    <source>
        <dbReference type="EMBL" id="MDQ1854784.1"/>
    </source>
</evidence>
<evidence type="ECO:0000313" key="2">
    <source>
        <dbReference type="Proteomes" id="UP001177898"/>
    </source>
</evidence>
<dbReference type="GeneID" id="86874778"/>
<name>A0ABU0VCU4_9BACI</name>
<gene>
    <name evidence="1" type="ORF">RAQ16_20990</name>
</gene>
<proteinExistence type="predicted"/>
<comment type="caution">
    <text evidence="1">The sequence shown here is derived from an EMBL/GenBank/DDBJ whole genome shotgun (WGS) entry which is preliminary data.</text>
</comment>
<sequence length="43" mass="5066">MPENDQKEQNGFKKLKIQKNQIIYLRLVFPYDGKKARQKGSKG</sequence>
<reference evidence="1" key="1">
    <citation type="submission" date="2023-08" db="EMBL/GenBank/DDBJ databases">
        <title>Functional annotation and safety assessment of Bacillus stercoris.</title>
        <authorList>
            <person name="Pandit N.T."/>
            <person name="Ahir S.V."/>
            <person name="Chauhan D.A."/>
            <person name="Bose A."/>
            <person name="Dunlap C."/>
            <person name="Doshi J.A."/>
        </authorList>
    </citation>
    <scope>NUCLEOTIDE SEQUENCE</scope>
    <source>
        <strain evidence="1">ZBMF30</strain>
    </source>
</reference>
<dbReference type="RefSeq" id="WP_052438176.1">
    <property type="nucleotide sequence ID" value="NZ_AP029050.1"/>
</dbReference>
<dbReference type="EMBL" id="JAVCYS010000014">
    <property type="protein sequence ID" value="MDQ1854784.1"/>
    <property type="molecule type" value="Genomic_DNA"/>
</dbReference>
<protein>
    <recommendedName>
        <fullName evidence="3">Integrase</fullName>
    </recommendedName>
</protein>